<evidence type="ECO:0000313" key="2">
    <source>
        <dbReference type="Proteomes" id="UP000265515"/>
    </source>
</evidence>
<reference evidence="1 2" key="1">
    <citation type="journal article" date="2018" name="Cell">
        <title>The Chara Genome: Secondary Complexity and Implications for Plant Terrestrialization.</title>
        <authorList>
            <person name="Nishiyama T."/>
            <person name="Sakayama H."/>
            <person name="Vries J.D."/>
            <person name="Buschmann H."/>
            <person name="Saint-Marcoux D."/>
            <person name="Ullrich K.K."/>
            <person name="Haas F.B."/>
            <person name="Vanderstraeten L."/>
            <person name="Becker D."/>
            <person name="Lang D."/>
            <person name="Vosolsobe S."/>
            <person name="Rombauts S."/>
            <person name="Wilhelmsson P.K.I."/>
            <person name="Janitza P."/>
            <person name="Kern R."/>
            <person name="Heyl A."/>
            <person name="Rumpler F."/>
            <person name="Villalobos L.I.A.C."/>
            <person name="Clay J.M."/>
            <person name="Skokan R."/>
            <person name="Toyoda A."/>
            <person name="Suzuki Y."/>
            <person name="Kagoshima H."/>
            <person name="Schijlen E."/>
            <person name="Tajeshwar N."/>
            <person name="Catarino B."/>
            <person name="Hetherington A.J."/>
            <person name="Saltykova A."/>
            <person name="Bonnot C."/>
            <person name="Breuninger H."/>
            <person name="Symeonidi A."/>
            <person name="Radhakrishnan G.V."/>
            <person name="Van Nieuwerburgh F."/>
            <person name="Deforce D."/>
            <person name="Chang C."/>
            <person name="Karol K.G."/>
            <person name="Hedrich R."/>
            <person name="Ulvskov P."/>
            <person name="Glockner G."/>
            <person name="Delwiche C.F."/>
            <person name="Petrasek J."/>
            <person name="Van de Peer Y."/>
            <person name="Friml J."/>
            <person name="Beilby M."/>
            <person name="Dolan L."/>
            <person name="Kohara Y."/>
            <person name="Sugano S."/>
            <person name="Fujiyama A."/>
            <person name="Delaux P.-M."/>
            <person name="Quint M."/>
            <person name="TheiBen G."/>
            <person name="Hagemann M."/>
            <person name="Harholt J."/>
            <person name="Dunand C."/>
            <person name="Zachgo S."/>
            <person name="Langdale J."/>
            <person name="Maumus F."/>
            <person name="Straeten D.V.D."/>
            <person name="Gould S.B."/>
            <person name="Rensing S.A."/>
        </authorList>
    </citation>
    <scope>NUCLEOTIDE SEQUENCE [LARGE SCALE GENOMIC DNA]</scope>
    <source>
        <strain evidence="1 2">S276</strain>
    </source>
</reference>
<organism evidence="1 2">
    <name type="scientific">Chara braunii</name>
    <name type="common">Braun's stonewort</name>
    <dbReference type="NCBI Taxonomy" id="69332"/>
    <lineage>
        <taxon>Eukaryota</taxon>
        <taxon>Viridiplantae</taxon>
        <taxon>Streptophyta</taxon>
        <taxon>Charophyceae</taxon>
        <taxon>Charales</taxon>
        <taxon>Characeae</taxon>
        <taxon>Chara</taxon>
    </lineage>
</organism>
<accession>A0A388K4T2</accession>
<keyword evidence="2" id="KW-1185">Reference proteome</keyword>
<dbReference type="Proteomes" id="UP000265515">
    <property type="component" value="Unassembled WGS sequence"/>
</dbReference>
<proteinExistence type="predicted"/>
<name>A0A388K4T2_CHABU</name>
<dbReference type="AlphaFoldDB" id="A0A388K4T2"/>
<evidence type="ECO:0000313" key="1">
    <source>
        <dbReference type="EMBL" id="GBG65064.1"/>
    </source>
</evidence>
<comment type="caution">
    <text evidence="1">The sequence shown here is derived from an EMBL/GenBank/DDBJ whole genome shotgun (WGS) entry which is preliminary data.</text>
</comment>
<dbReference type="EMBL" id="BFEA01000057">
    <property type="protein sequence ID" value="GBG65064.1"/>
    <property type="molecule type" value="Genomic_DNA"/>
</dbReference>
<dbReference type="Gramene" id="GBG65064">
    <property type="protein sequence ID" value="GBG65064"/>
    <property type="gene ID" value="CBR_g49136"/>
</dbReference>
<sequence>MCCSELAVEGWREWAAAGQGEREGSGGGWGALGVAAVGRVEWELGAWWQRCEWRGSWAAAGRRGGVGGWRDAGKQELRVDQRYGRHSSRQ</sequence>
<gene>
    <name evidence="1" type="ORF">CBR_g49136</name>
</gene>
<protein>
    <submittedName>
        <fullName evidence="1">Uncharacterized protein</fullName>
    </submittedName>
</protein>